<dbReference type="KEGG" id="llu:AKJ09_05447"/>
<dbReference type="Gene3D" id="1.10.10.10">
    <property type="entry name" value="Winged helix-like DNA-binding domain superfamily/Winged helix DNA-binding domain"/>
    <property type="match status" value="1"/>
</dbReference>
<dbReference type="InterPro" id="IPR013249">
    <property type="entry name" value="RNA_pol_sigma70_r4_t2"/>
</dbReference>
<keyword evidence="2" id="KW-0731">Sigma factor</keyword>
<name>A0A0K1PZ38_9BACT</name>
<dbReference type="GO" id="GO:0016987">
    <property type="term" value="F:sigma factor activity"/>
    <property type="evidence" value="ECO:0007669"/>
    <property type="project" value="UniProtKB-KW"/>
</dbReference>
<keyword evidence="1" id="KW-0805">Transcription regulation</keyword>
<dbReference type="STRING" id="1391654.AKJ09_05447"/>
<organism evidence="7 8">
    <name type="scientific">Labilithrix luteola</name>
    <dbReference type="NCBI Taxonomy" id="1391654"/>
    <lineage>
        <taxon>Bacteria</taxon>
        <taxon>Pseudomonadati</taxon>
        <taxon>Myxococcota</taxon>
        <taxon>Polyangia</taxon>
        <taxon>Polyangiales</taxon>
        <taxon>Labilitrichaceae</taxon>
        <taxon>Labilithrix</taxon>
    </lineage>
</organism>
<evidence type="ECO:0000256" key="2">
    <source>
        <dbReference type="ARBA" id="ARBA00023082"/>
    </source>
</evidence>
<evidence type="ECO:0000259" key="6">
    <source>
        <dbReference type="Pfam" id="PF08281"/>
    </source>
</evidence>
<keyword evidence="8" id="KW-1185">Reference proteome</keyword>
<feature type="region of interest" description="Disordered" evidence="5">
    <location>
        <begin position="296"/>
        <end position="345"/>
    </location>
</feature>
<feature type="domain" description="RNA polymerase sigma factor 70 region 4 type 2" evidence="6">
    <location>
        <begin position="201"/>
        <end position="249"/>
    </location>
</feature>
<dbReference type="Proteomes" id="UP000064967">
    <property type="component" value="Chromosome"/>
</dbReference>
<dbReference type="PANTHER" id="PTHR43133:SF8">
    <property type="entry name" value="RNA POLYMERASE SIGMA FACTOR HI_1459-RELATED"/>
    <property type="match status" value="1"/>
</dbReference>
<dbReference type="EMBL" id="CP012333">
    <property type="protein sequence ID" value="AKU98783.1"/>
    <property type="molecule type" value="Genomic_DNA"/>
</dbReference>
<dbReference type="Pfam" id="PF08281">
    <property type="entry name" value="Sigma70_r4_2"/>
    <property type="match status" value="1"/>
</dbReference>
<dbReference type="PANTHER" id="PTHR43133">
    <property type="entry name" value="RNA POLYMERASE ECF-TYPE SIGMA FACTO"/>
    <property type="match status" value="1"/>
</dbReference>
<sequence length="345" mass="37606">MLAEVMIARADKAKAALSEVVGLESLVSDLVERARMSWPQFDVDPEAFADHVAASIDDAPDPRVALAQLHASDLWLALACGLGKTKAIGLFEEQLAPIVDDALANMREKVSVDDVAQALREKLLVARNGAAPKIFEYSGRGPLYGWIRIAAIRLALSSTRRGDAASMKPVTREMLVDVASAINPELDLLRSRYSKQFKAAFEAGLAELSPEQRNVLRMNLVDGLSIDEIGTLLGVHRATAARMLQRARDLLQKRTRAILRDQLDLGTHELRSILDLVGSQLDLSIARVLTETPLPFDQREELRRPPKAKPTPSPTTAPKTGGLKKPAKSAKPTKPAKPVKSKSRA</sequence>
<dbReference type="GO" id="GO:0003677">
    <property type="term" value="F:DNA binding"/>
    <property type="evidence" value="ECO:0007669"/>
    <property type="project" value="UniProtKB-KW"/>
</dbReference>
<dbReference type="InterPro" id="IPR036388">
    <property type="entry name" value="WH-like_DNA-bd_sf"/>
</dbReference>
<reference evidence="7 8" key="1">
    <citation type="submission" date="2015-08" db="EMBL/GenBank/DDBJ databases">
        <authorList>
            <person name="Babu N.S."/>
            <person name="Beckwith C.J."/>
            <person name="Beseler K.G."/>
            <person name="Brison A."/>
            <person name="Carone J.V."/>
            <person name="Caskin T.P."/>
            <person name="Diamond M."/>
            <person name="Durham M.E."/>
            <person name="Foxe J.M."/>
            <person name="Go M."/>
            <person name="Henderson B.A."/>
            <person name="Jones I.B."/>
            <person name="McGettigan J.A."/>
            <person name="Micheletti S.J."/>
            <person name="Nasrallah M.E."/>
            <person name="Ortiz D."/>
            <person name="Piller C.R."/>
            <person name="Privatt S.R."/>
            <person name="Schneider S.L."/>
            <person name="Sharp S."/>
            <person name="Smith T.C."/>
            <person name="Stanton J.D."/>
            <person name="Ullery H.E."/>
            <person name="Wilson R.J."/>
            <person name="Serrano M.G."/>
            <person name="Buck G."/>
            <person name="Lee V."/>
            <person name="Wang Y."/>
            <person name="Carvalho R."/>
            <person name="Voegtly L."/>
            <person name="Shi R."/>
            <person name="Duckworth R."/>
            <person name="Johnson A."/>
            <person name="Loviza R."/>
            <person name="Walstead R."/>
            <person name="Shah Z."/>
            <person name="Kiflezghi M."/>
            <person name="Wade K."/>
            <person name="Ball S.L."/>
            <person name="Bradley K.W."/>
            <person name="Asai D.J."/>
            <person name="Bowman C.A."/>
            <person name="Russell D.A."/>
            <person name="Pope W.H."/>
            <person name="Jacobs-Sera D."/>
            <person name="Hendrix R.W."/>
            <person name="Hatfull G.F."/>
        </authorList>
    </citation>
    <scope>NUCLEOTIDE SEQUENCE [LARGE SCALE GENOMIC DNA]</scope>
    <source>
        <strain evidence="7 8">DSM 27648</strain>
    </source>
</reference>
<evidence type="ECO:0000313" key="7">
    <source>
        <dbReference type="EMBL" id="AKU98783.1"/>
    </source>
</evidence>
<evidence type="ECO:0000256" key="1">
    <source>
        <dbReference type="ARBA" id="ARBA00023015"/>
    </source>
</evidence>
<evidence type="ECO:0000313" key="8">
    <source>
        <dbReference type="Proteomes" id="UP000064967"/>
    </source>
</evidence>
<evidence type="ECO:0000256" key="5">
    <source>
        <dbReference type="SAM" id="MobiDB-lite"/>
    </source>
</evidence>
<accession>A0A0K1PZ38</accession>
<dbReference type="InterPro" id="IPR039425">
    <property type="entry name" value="RNA_pol_sigma-70-like"/>
</dbReference>
<dbReference type="InterPro" id="IPR011745">
    <property type="entry name" value="RNA_pol_sigma70_MYXXA"/>
</dbReference>
<dbReference type="InterPro" id="IPR014284">
    <property type="entry name" value="RNA_pol_sigma-70_dom"/>
</dbReference>
<gene>
    <name evidence="7" type="ORF">AKJ09_05447</name>
</gene>
<protein>
    <submittedName>
        <fullName evidence="7">Putative DNA-binding regulatory protein</fullName>
    </submittedName>
</protein>
<dbReference type="NCBIfam" id="TIGR03001">
    <property type="entry name" value="Sig-70_gmx1"/>
    <property type="match status" value="1"/>
</dbReference>
<dbReference type="SUPFAM" id="SSF88659">
    <property type="entry name" value="Sigma3 and sigma4 domains of RNA polymerase sigma factors"/>
    <property type="match status" value="1"/>
</dbReference>
<dbReference type="AlphaFoldDB" id="A0A0K1PZ38"/>
<keyword evidence="4" id="KW-0804">Transcription</keyword>
<evidence type="ECO:0000256" key="3">
    <source>
        <dbReference type="ARBA" id="ARBA00023125"/>
    </source>
</evidence>
<proteinExistence type="predicted"/>
<keyword evidence="3 7" id="KW-0238">DNA-binding</keyword>
<evidence type="ECO:0000256" key="4">
    <source>
        <dbReference type="ARBA" id="ARBA00023163"/>
    </source>
</evidence>
<dbReference type="NCBIfam" id="TIGR02937">
    <property type="entry name" value="sigma70-ECF"/>
    <property type="match status" value="1"/>
</dbReference>
<dbReference type="GO" id="GO:0006352">
    <property type="term" value="P:DNA-templated transcription initiation"/>
    <property type="evidence" value="ECO:0007669"/>
    <property type="project" value="InterPro"/>
</dbReference>
<dbReference type="InterPro" id="IPR013324">
    <property type="entry name" value="RNA_pol_sigma_r3/r4-like"/>
</dbReference>